<name>A0A3D9V710_THECX</name>
<dbReference type="Proteomes" id="UP000256485">
    <property type="component" value="Unassembled WGS sequence"/>
</dbReference>
<keyword evidence="1" id="KW-1133">Transmembrane helix</keyword>
<evidence type="ECO:0000256" key="1">
    <source>
        <dbReference type="SAM" id="Phobius"/>
    </source>
</evidence>
<keyword evidence="3" id="KW-1185">Reference proteome</keyword>
<reference evidence="2 3" key="1">
    <citation type="submission" date="2018-08" db="EMBL/GenBank/DDBJ databases">
        <title>Sequencing the genomes of 1000 actinobacteria strains.</title>
        <authorList>
            <person name="Klenk H.-P."/>
        </authorList>
    </citation>
    <scope>NUCLEOTIDE SEQUENCE [LARGE SCALE GENOMIC DNA]</scope>
    <source>
        <strain evidence="2 3">DSM 22891</strain>
    </source>
</reference>
<organism evidence="2 3">
    <name type="scientific">Thermasporomyces composti</name>
    <dbReference type="NCBI Taxonomy" id="696763"/>
    <lineage>
        <taxon>Bacteria</taxon>
        <taxon>Bacillati</taxon>
        <taxon>Actinomycetota</taxon>
        <taxon>Actinomycetes</taxon>
        <taxon>Propionibacteriales</taxon>
        <taxon>Nocardioidaceae</taxon>
        <taxon>Thermasporomyces</taxon>
    </lineage>
</organism>
<gene>
    <name evidence="2" type="ORF">DFJ64_3022</name>
</gene>
<proteinExistence type="predicted"/>
<sequence length="72" mass="7800">MRDAVTKQAQAVAAWLQARLMTGGRERGDMVGWVLITVMTAALVAVLWAVLGPQLRQLLEDALNRARGSIPS</sequence>
<keyword evidence="1" id="KW-0472">Membrane</keyword>
<dbReference type="EMBL" id="QTUC01000001">
    <property type="protein sequence ID" value="REF37578.1"/>
    <property type="molecule type" value="Genomic_DNA"/>
</dbReference>
<protein>
    <submittedName>
        <fullName evidence="2">Uncharacterized protein</fullName>
    </submittedName>
</protein>
<evidence type="ECO:0000313" key="2">
    <source>
        <dbReference type="EMBL" id="REF37578.1"/>
    </source>
</evidence>
<feature type="transmembrane region" description="Helical" evidence="1">
    <location>
        <begin position="30"/>
        <end position="51"/>
    </location>
</feature>
<comment type="caution">
    <text evidence="2">The sequence shown here is derived from an EMBL/GenBank/DDBJ whole genome shotgun (WGS) entry which is preliminary data.</text>
</comment>
<keyword evidence="1" id="KW-0812">Transmembrane</keyword>
<accession>A0A3D9V710</accession>
<dbReference type="AlphaFoldDB" id="A0A3D9V710"/>
<evidence type="ECO:0000313" key="3">
    <source>
        <dbReference type="Proteomes" id="UP000256485"/>
    </source>
</evidence>